<dbReference type="InterPro" id="IPR029058">
    <property type="entry name" value="AB_hydrolase_fold"/>
</dbReference>
<feature type="domain" description="Peptidase S9 prolyl oligopeptidase catalytic" evidence="2">
    <location>
        <begin position="435"/>
        <end position="640"/>
    </location>
</feature>
<dbReference type="SUPFAM" id="SSF53474">
    <property type="entry name" value="alpha/beta-Hydrolases"/>
    <property type="match status" value="1"/>
</dbReference>
<sequence length="687" mass="74038">MTPRKQVFAAIIEAVLPFIMPTPVRADGAGDSAALRAAVAAERARVPAPRQPRDAFLAPPALPVVRLSPDSLHVAYLRNDGESRSLWLLPTKGGAPRQLVPRTEADQLGWSRDGRWLFVISPRSLATLELATGAGIRVPLRGRDERRVMQVDLSRPAAVILRERVRRGTSERWRIVRMDARGQRTPLWEDAHWVHDVAIDARGRLVALARFMGDHDAIAAVEPGGRLRELRRMAPMESGTLVGVDRDGALLLSGNTGGNLRRVLRLDFDGTLRTLHADPRNQADLDEVVLDAAGSEPLVASYRSGVAASYGLGSAQAGVDALWARLAGRDIGIDIGAGPHPRWLVSERASTLRDARWHLYDPASGRLRPILAAAAQARRPLPEVALARKIAFDYPASDGTRVRGFLLLPPGVDPARLPLVAHVHGGPINHFPPGYDAIAQLLANRGYAVFQANFRGSTGFGRDYTFAPGGDYGNGRVQRDIVEGVRYLLARGIGDPQRVGIVGHSFGGYSALLGVTFQPDLFKVGVAGSPPPDLAWGMRWLVDAGEQGALPDRSLALTLRALKMDPSDPATYARLHAQSPAANVARMQKPLLLMAGAADRTVAARGVIDYAARLQRIGREVSLYVEPGGGHSPVAPQPREAYAYLMVAMLHAHLGGAAPDAPGAGLRAYLRENLRLAGPEFAALKQH</sequence>
<protein>
    <submittedName>
        <fullName evidence="3">Prolyl oligopeptidase family serine peptidase</fullName>
    </submittedName>
</protein>
<keyword evidence="4" id="KW-1185">Reference proteome</keyword>
<evidence type="ECO:0000313" key="4">
    <source>
        <dbReference type="Proteomes" id="UP001165423"/>
    </source>
</evidence>
<gene>
    <name evidence="3" type="ORF">MQC88_08990</name>
</gene>
<dbReference type="InterPro" id="IPR001375">
    <property type="entry name" value="Peptidase_S9_cat"/>
</dbReference>
<dbReference type="Gene3D" id="2.120.10.30">
    <property type="entry name" value="TolB, C-terminal domain"/>
    <property type="match status" value="1"/>
</dbReference>
<dbReference type="PANTHER" id="PTHR42776:SF27">
    <property type="entry name" value="DIPEPTIDYL PEPTIDASE FAMILY MEMBER 6"/>
    <property type="match status" value="1"/>
</dbReference>
<accession>A0ABT0A535</accession>
<dbReference type="InterPro" id="IPR011042">
    <property type="entry name" value="6-blade_b-propeller_TolB-like"/>
</dbReference>
<dbReference type="PANTHER" id="PTHR42776">
    <property type="entry name" value="SERINE PEPTIDASE S9 FAMILY MEMBER"/>
    <property type="match status" value="1"/>
</dbReference>
<comment type="caution">
    <text evidence="3">The sequence shown here is derived from an EMBL/GenBank/DDBJ whole genome shotgun (WGS) entry which is preliminary data.</text>
</comment>
<dbReference type="Pfam" id="PF00326">
    <property type="entry name" value="Peptidase_S9"/>
    <property type="match status" value="1"/>
</dbReference>
<reference evidence="3 4" key="1">
    <citation type="submission" date="2022-03" db="EMBL/GenBank/DDBJ databases">
        <title>Luteimonas soily sp. nov., a novel bacterium isolated from the soil.</title>
        <authorList>
            <person name="Zhang X."/>
        </authorList>
    </citation>
    <scope>NUCLEOTIDE SEQUENCE [LARGE SCALE GENOMIC DNA]</scope>
    <source>
        <strain evidence="3 4">50</strain>
    </source>
</reference>
<evidence type="ECO:0000256" key="1">
    <source>
        <dbReference type="ARBA" id="ARBA00022801"/>
    </source>
</evidence>
<proteinExistence type="predicted"/>
<organism evidence="3 4">
    <name type="scientific">Cognatiluteimonas sedimenti</name>
    <dbReference type="NCBI Taxonomy" id="2927791"/>
    <lineage>
        <taxon>Bacteria</taxon>
        <taxon>Pseudomonadati</taxon>
        <taxon>Pseudomonadota</taxon>
        <taxon>Gammaproteobacteria</taxon>
        <taxon>Lysobacterales</taxon>
        <taxon>Lysobacteraceae</taxon>
        <taxon>Cognatiluteimonas</taxon>
    </lineage>
</organism>
<dbReference type="RefSeq" id="WP_243321214.1">
    <property type="nucleotide sequence ID" value="NZ_JALGCL010000002.1"/>
</dbReference>
<dbReference type="SUPFAM" id="SSF82171">
    <property type="entry name" value="DPP6 N-terminal domain-like"/>
    <property type="match status" value="1"/>
</dbReference>
<evidence type="ECO:0000259" key="2">
    <source>
        <dbReference type="Pfam" id="PF00326"/>
    </source>
</evidence>
<dbReference type="EMBL" id="JALGCL010000002">
    <property type="protein sequence ID" value="MCJ0826091.1"/>
    <property type="molecule type" value="Genomic_DNA"/>
</dbReference>
<evidence type="ECO:0000313" key="3">
    <source>
        <dbReference type="EMBL" id="MCJ0826091.1"/>
    </source>
</evidence>
<dbReference type="Gene3D" id="3.40.50.1820">
    <property type="entry name" value="alpha/beta hydrolase"/>
    <property type="match status" value="1"/>
</dbReference>
<keyword evidence="1" id="KW-0378">Hydrolase</keyword>
<dbReference type="Proteomes" id="UP001165423">
    <property type="component" value="Unassembled WGS sequence"/>
</dbReference>
<name>A0ABT0A535_9GAMM</name>